<evidence type="ECO:0000256" key="8">
    <source>
        <dbReference type="ARBA" id="ARBA00023047"/>
    </source>
</evidence>
<protein>
    <submittedName>
        <fullName evidence="18">Uncharacterized protein</fullName>
    </submittedName>
</protein>
<dbReference type="Gene3D" id="3.10.560.10">
    <property type="entry name" value="Outer membrane lipoprotein wza domain like"/>
    <property type="match status" value="2"/>
</dbReference>
<comment type="similarity">
    <text evidence="2">Belongs to the BexD/CtrA/VexA family.</text>
</comment>
<dbReference type="GO" id="GO:0015159">
    <property type="term" value="F:polysaccharide transmembrane transporter activity"/>
    <property type="evidence" value="ECO:0007669"/>
    <property type="project" value="InterPro"/>
</dbReference>
<dbReference type="GO" id="GO:0046930">
    <property type="term" value="C:pore complex"/>
    <property type="evidence" value="ECO:0007669"/>
    <property type="project" value="UniProtKB-KW"/>
</dbReference>
<dbReference type="GO" id="GO:0009279">
    <property type="term" value="C:cell outer membrane"/>
    <property type="evidence" value="ECO:0007669"/>
    <property type="project" value="UniProtKB-SubCell"/>
</dbReference>
<name>A0A1E1F5T4_9SPHN</name>
<keyword evidence="19" id="KW-1185">Reference proteome</keyword>
<dbReference type="Pfam" id="PF02563">
    <property type="entry name" value="Poly_export"/>
    <property type="match status" value="1"/>
</dbReference>
<dbReference type="InterPro" id="IPR054765">
    <property type="entry name" value="SLBB_dom"/>
</dbReference>
<dbReference type="RefSeq" id="WP_066519462.1">
    <property type="nucleotide sequence ID" value="NZ_AP017655.1"/>
</dbReference>
<feature type="domain" description="SLBB" evidence="17">
    <location>
        <begin position="262"/>
        <end position="359"/>
    </location>
</feature>
<keyword evidence="13" id="KW-0998">Cell outer membrane</keyword>
<accession>A0A1E1F5T4</accession>
<keyword evidence="14" id="KW-0449">Lipoprotein</keyword>
<feature type="signal peptide" evidence="15">
    <location>
        <begin position="1"/>
        <end position="23"/>
    </location>
</feature>
<evidence type="ECO:0000256" key="6">
    <source>
        <dbReference type="ARBA" id="ARBA00022692"/>
    </source>
</evidence>
<dbReference type="PANTHER" id="PTHR33619:SF3">
    <property type="entry name" value="POLYSACCHARIDE EXPORT PROTEIN GFCE-RELATED"/>
    <property type="match status" value="1"/>
</dbReference>
<gene>
    <name evidence="18" type="ORF">SCLO_1028170</name>
</gene>
<keyword evidence="7 15" id="KW-0732">Signal</keyword>
<keyword evidence="11" id="KW-0472">Membrane</keyword>
<dbReference type="OrthoDB" id="7198507at2"/>
<dbReference type="GO" id="GO:0015288">
    <property type="term" value="F:porin activity"/>
    <property type="evidence" value="ECO:0007669"/>
    <property type="project" value="UniProtKB-KW"/>
</dbReference>
<evidence type="ECO:0000313" key="18">
    <source>
        <dbReference type="EMBL" id="BAV65857.1"/>
    </source>
</evidence>
<keyword evidence="3" id="KW-0813">Transport</keyword>
<evidence type="ECO:0000256" key="7">
    <source>
        <dbReference type="ARBA" id="ARBA00022729"/>
    </source>
</evidence>
<evidence type="ECO:0000256" key="4">
    <source>
        <dbReference type="ARBA" id="ARBA00022452"/>
    </source>
</evidence>
<evidence type="ECO:0000256" key="13">
    <source>
        <dbReference type="ARBA" id="ARBA00023237"/>
    </source>
</evidence>
<evidence type="ECO:0000256" key="14">
    <source>
        <dbReference type="ARBA" id="ARBA00023288"/>
    </source>
</evidence>
<evidence type="ECO:0000313" key="19">
    <source>
        <dbReference type="Proteomes" id="UP000218272"/>
    </source>
</evidence>
<dbReference type="InterPro" id="IPR049712">
    <property type="entry name" value="Poly_export"/>
</dbReference>
<feature type="domain" description="Polysaccharide export protein N-terminal" evidence="16">
    <location>
        <begin position="79"/>
        <end position="173"/>
    </location>
</feature>
<feature type="chain" id="PRO_5009112609" evidence="15">
    <location>
        <begin position="24"/>
        <end position="388"/>
    </location>
</feature>
<evidence type="ECO:0000256" key="15">
    <source>
        <dbReference type="SAM" id="SignalP"/>
    </source>
</evidence>
<dbReference type="KEGG" id="sclo:SCLO_1028170"/>
<dbReference type="Gene3D" id="3.30.1950.10">
    <property type="entry name" value="wza like domain"/>
    <property type="match status" value="1"/>
</dbReference>
<organism evidence="18 19">
    <name type="scientific">Sphingobium cloacae</name>
    <dbReference type="NCBI Taxonomy" id="120107"/>
    <lineage>
        <taxon>Bacteria</taxon>
        <taxon>Pseudomonadati</taxon>
        <taxon>Pseudomonadota</taxon>
        <taxon>Alphaproteobacteria</taxon>
        <taxon>Sphingomonadales</taxon>
        <taxon>Sphingomonadaceae</taxon>
        <taxon>Sphingobium</taxon>
    </lineage>
</organism>
<evidence type="ECO:0000256" key="11">
    <source>
        <dbReference type="ARBA" id="ARBA00023136"/>
    </source>
</evidence>
<keyword evidence="6" id="KW-0812">Transmembrane</keyword>
<evidence type="ECO:0000256" key="2">
    <source>
        <dbReference type="ARBA" id="ARBA00009450"/>
    </source>
</evidence>
<reference evidence="18 19" key="1">
    <citation type="submission" date="2016-10" db="EMBL/GenBank/DDBJ databases">
        <title>Complete Genome Sequence of the Nonylphenol-Degrading Bacterium Sphingobium cloacae JCM 10874T.</title>
        <authorList>
            <person name="Ootsuka M."/>
            <person name="Nishizawa T."/>
            <person name="Ohta H."/>
        </authorList>
    </citation>
    <scope>NUCLEOTIDE SEQUENCE [LARGE SCALE GENOMIC DNA]</scope>
    <source>
        <strain evidence="18 19">JCM 10874</strain>
    </source>
</reference>
<proteinExistence type="inferred from homology"/>
<keyword evidence="10" id="KW-0626">Porin</keyword>
<evidence type="ECO:0000256" key="1">
    <source>
        <dbReference type="ARBA" id="ARBA00004571"/>
    </source>
</evidence>
<evidence type="ECO:0000256" key="9">
    <source>
        <dbReference type="ARBA" id="ARBA00023065"/>
    </source>
</evidence>
<keyword evidence="9" id="KW-0406">Ion transport</keyword>
<dbReference type="GO" id="GO:0006811">
    <property type="term" value="P:monoatomic ion transport"/>
    <property type="evidence" value="ECO:0007669"/>
    <property type="project" value="UniProtKB-KW"/>
</dbReference>
<evidence type="ECO:0000259" key="17">
    <source>
        <dbReference type="Pfam" id="PF22461"/>
    </source>
</evidence>
<dbReference type="AlphaFoldDB" id="A0A1E1F5T4"/>
<dbReference type="Proteomes" id="UP000218272">
    <property type="component" value="Chromosome SCLO_1"/>
</dbReference>
<keyword evidence="4" id="KW-1134">Transmembrane beta strand</keyword>
<keyword evidence="12" id="KW-0564">Palmitate</keyword>
<dbReference type="PANTHER" id="PTHR33619">
    <property type="entry name" value="POLYSACCHARIDE EXPORT PROTEIN GFCE-RELATED"/>
    <property type="match status" value="1"/>
</dbReference>
<feature type="domain" description="SLBB" evidence="17">
    <location>
        <begin position="180"/>
        <end position="254"/>
    </location>
</feature>
<sequence length="388" mass="41225">MRSSLAQALIPASSLLLLLPGCAGFDTSVGPNRGQITKKSAADGTIEGVRVITITDQIARQIQAQQVRTSFADTLPPAQPTGQVIGRGDILAVTIWEAPPAALFGGSTLGRMTALDTATATPLPEMQVGPAGDIVVPYAGHIRAEGRTLGEVERDIVARLSGKAHMPQVTVRLAQYTTSLVTVVGEVATSSRMPLSPKGERLLDAIAAAGGTKQPVDKMTVQITRGDQVESMALADVIADPRQNVILRPGDIVTAVFQPYSFTVLGAAGRNEEVNFEARGITLAQAMGRMAGLQDRRADPKGVFLFRWEDPQAVPGGSMGAAQDDKGRIPVIYRIDMKDPATYFAMQNFAMKNRDVVYISNSPVAEFQRFFGIIASTVLPAVAVGRAF</sequence>
<evidence type="ECO:0000259" key="16">
    <source>
        <dbReference type="Pfam" id="PF02563"/>
    </source>
</evidence>
<comment type="subcellular location">
    <subcellularLocation>
        <location evidence="1">Cell outer membrane</location>
        <topology evidence="1">Multi-pass membrane protein</topology>
    </subcellularLocation>
</comment>
<evidence type="ECO:0000256" key="10">
    <source>
        <dbReference type="ARBA" id="ARBA00023114"/>
    </source>
</evidence>
<keyword evidence="5" id="KW-0762">Sugar transport</keyword>
<keyword evidence="8" id="KW-0625">Polysaccharide transport</keyword>
<evidence type="ECO:0000256" key="12">
    <source>
        <dbReference type="ARBA" id="ARBA00023139"/>
    </source>
</evidence>
<evidence type="ECO:0000256" key="3">
    <source>
        <dbReference type="ARBA" id="ARBA00022448"/>
    </source>
</evidence>
<evidence type="ECO:0000256" key="5">
    <source>
        <dbReference type="ARBA" id="ARBA00022597"/>
    </source>
</evidence>
<dbReference type="Pfam" id="PF22461">
    <property type="entry name" value="SLBB_2"/>
    <property type="match status" value="2"/>
</dbReference>
<dbReference type="InterPro" id="IPR003715">
    <property type="entry name" value="Poly_export_N"/>
</dbReference>
<dbReference type="EMBL" id="AP017655">
    <property type="protein sequence ID" value="BAV65857.1"/>
    <property type="molecule type" value="Genomic_DNA"/>
</dbReference>